<sequence length="713" mass="79005">MDRTRMESKDKQQAEERRASFVQRILCAGLPVLLSNPDGSLSEGHPCGYRDPTPPRTPRDGFLTAADISARLFGDVLGSGDPTVVAEEITVLYERHRTAFAILLVVQAVLQGLFSAYHITHGSLAIHDLTAMYRSSSHHLMSIIFWSLVGAEIVYTVVYLGIGCWSLYTHKAKHYAYFSTWCLTGIVGHVLLAYANQFNLLIFFLRLISYIYGKFLRDIVPTLEDGDGKLPRYREGECVEYYSTTYARWVRTTVTKVVNHNDELTYDLEVKSNARTNRIRALSPRVSGKGDDDGETREETGEYRVNDGVRYYSLTHDRWVDATVVGLCDDPGYVDLDVKRRANKSKIRRKNWSPADEVRLDDAVTPARARAASGGSGSARQQKPPTAGLVSRKRLTMPGRNSSSFNPNDCFSLLVTELGLQGSGDIISITSMRGFTGGMNSGIWFVKVNGANKLCLKLVSAQRKCAQLPTEAGNYTDLAKRYPYLLSRSTLGGLLAFPVKIFDVAAAPSTGSSRVLFNLIAMPVARGVRLAEILGRKVHAREDNSRILEEVGRQLRRFHERINGTSGRLEVQHTDFQPCNIFVDEPNLGRGDNGGVTFVDLGGMGVSVKEGDYEHFVKSLTLLGQTYGQEFVRMSVKAFTEGYGSNARGQRGGGAQGSLELPLRHQHATWIHPKVSTAGRVISTASSPSYRITRADHHHHRHHHAAVRRGSPS</sequence>
<protein>
    <recommendedName>
        <fullName evidence="4">Protein kinase domain-containing protein</fullName>
    </recommendedName>
</protein>
<keyword evidence="1" id="KW-1133">Transmembrane helix</keyword>
<gene>
    <name evidence="2" type="ORF">FOZ61_005359</name>
</gene>
<evidence type="ECO:0000256" key="1">
    <source>
        <dbReference type="SAM" id="Phobius"/>
    </source>
</evidence>
<accession>A0A7J6MI66</accession>
<evidence type="ECO:0000313" key="3">
    <source>
        <dbReference type="Proteomes" id="UP000570595"/>
    </source>
</evidence>
<feature type="transmembrane region" description="Helical" evidence="1">
    <location>
        <begin position="175"/>
        <end position="195"/>
    </location>
</feature>
<name>A0A7J6MI66_PEROL</name>
<organism evidence="2 3">
    <name type="scientific">Perkinsus olseni</name>
    <name type="common">Perkinsus atlanticus</name>
    <dbReference type="NCBI Taxonomy" id="32597"/>
    <lineage>
        <taxon>Eukaryota</taxon>
        <taxon>Sar</taxon>
        <taxon>Alveolata</taxon>
        <taxon>Perkinsozoa</taxon>
        <taxon>Perkinsea</taxon>
        <taxon>Perkinsida</taxon>
        <taxon>Perkinsidae</taxon>
        <taxon>Perkinsus</taxon>
    </lineage>
</organism>
<comment type="caution">
    <text evidence="2">The sequence shown here is derived from an EMBL/GenBank/DDBJ whole genome shotgun (WGS) entry which is preliminary data.</text>
</comment>
<proteinExistence type="predicted"/>
<reference evidence="2 3" key="1">
    <citation type="submission" date="2020-04" db="EMBL/GenBank/DDBJ databases">
        <title>Perkinsus olseni comparative genomics.</title>
        <authorList>
            <person name="Bogema D.R."/>
        </authorList>
    </citation>
    <scope>NUCLEOTIDE SEQUENCE [LARGE SCALE GENOMIC DNA]</scope>
    <source>
        <strain evidence="2">ATCC PRA-179</strain>
    </source>
</reference>
<evidence type="ECO:0000313" key="2">
    <source>
        <dbReference type="EMBL" id="KAF4671136.1"/>
    </source>
</evidence>
<keyword evidence="1" id="KW-0812">Transmembrane</keyword>
<dbReference type="OrthoDB" id="426355at2759"/>
<keyword evidence="1" id="KW-0472">Membrane</keyword>
<dbReference type="InterPro" id="IPR011009">
    <property type="entry name" value="Kinase-like_dom_sf"/>
</dbReference>
<feature type="transmembrane region" description="Helical" evidence="1">
    <location>
        <begin position="99"/>
        <end position="120"/>
    </location>
</feature>
<dbReference type="Proteomes" id="UP000570595">
    <property type="component" value="Unassembled WGS sequence"/>
</dbReference>
<evidence type="ECO:0008006" key="4">
    <source>
        <dbReference type="Google" id="ProtNLM"/>
    </source>
</evidence>
<dbReference type="AlphaFoldDB" id="A0A7J6MI66"/>
<feature type="transmembrane region" description="Helical" evidence="1">
    <location>
        <begin position="140"/>
        <end position="168"/>
    </location>
</feature>
<dbReference type="SUPFAM" id="SSF56112">
    <property type="entry name" value="Protein kinase-like (PK-like)"/>
    <property type="match status" value="1"/>
</dbReference>
<dbReference type="EMBL" id="JABAHT010000003">
    <property type="protein sequence ID" value="KAF4671136.1"/>
    <property type="molecule type" value="Genomic_DNA"/>
</dbReference>